<dbReference type="Proteomes" id="UP001446205">
    <property type="component" value="Unassembled WGS sequence"/>
</dbReference>
<dbReference type="CDD" id="cd00158">
    <property type="entry name" value="RHOD"/>
    <property type="match status" value="1"/>
</dbReference>
<dbReference type="EMBL" id="JBBPCO010000015">
    <property type="protein sequence ID" value="MEK8090763.1"/>
    <property type="molecule type" value="Genomic_DNA"/>
</dbReference>
<dbReference type="InterPro" id="IPR001763">
    <property type="entry name" value="Rhodanese-like_dom"/>
</dbReference>
<name>A0ABU9DE83_9PROT</name>
<feature type="domain" description="Rhodanese" evidence="1">
    <location>
        <begin position="28"/>
        <end position="117"/>
    </location>
</feature>
<sequence>MMRRYDSYLERLENSIPHLSAAEAQQSAYHGAVLIDVREPDEFAAAHIPGAINLPRFRLESRIEEVVPDPQARIIVYCGSRGRSTIAAATLREMGWDAAVLRGGLQAWEAAGLPVKVEPSL</sequence>
<dbReference type="PROSITE" id="PS00380">
    <property type="entry name" value="RHODANESE_1"/>
    <property type="match status" value="1"/>
</dbReference>
<dbReference type="PANTHER" id="PTHR44086:SF10">
    <property type="entry name" value="THIOSULFATE SULFURTRANSFERASE_RHODANESE-LIKE DOMAIN-CONTAINING PROTEIN 3"/>
    <property type="match status" value="1"/>
</dbReference>
<dbReference type="InterPro" id="IPR036873">
    <property type="entry name" value="Rhodanese-like_dom_sf"/>
</dbReference>
<dbReference type="InterPro" id="IPR001307">
    <property type="entry name" value="Thiosulphate_STrfase_CS"/>
</dbReference>
<evidence type="ECO:0000259" key="1">
    <source>
        <dbReference type="PROSITE" id="PS50206"/>
    </source>
</evidence>
<gene>
    <name evidence="2" type="ORF">WOB96_13475</name>
</gene>
<accession>A0ABU9DE83</accession>
<organism evidence="2 3">
    <name type="scientific">Thermithiobacillus plumbiphilus</name>
    <dbReference type="NCBI Taxonomy" id="1729899"/>
    <lineage>
        <taxon>Bacteria</taxon>
        <taxon>Pseudomonadati</taxon>
        <taxon>Pseudomonadota</taxon>
        <taxon>Acidithiobacillia</taxon>
        <taxon>Acidithiobacillales</taxon>
        <taxon>Thermithiobacillaceae</taxon>
        <taxon>Thermithiobacillus</taxon>
    </lineage>
</organism>
<dbReference type="PROSITE" id="PS50206">
    <property type="entry name" value="RHODANESE_3"/>
    <property type="match status" value="1"/>
</dbReference>
<dbReference type="SMART" id="SM00450">
    <property type="entry name" value="RHOD"/>
    <property type="match status" value="1"/>
</dbReference>
<protein>
    <submittedName>
        <fullName evidence="2">Rhodanese-like domain-containing protein</fullName>
    </submittedName>
</protein>
<keyword evidence="3" id="KW-1185">Reference proteome</keyword>
<evidence type="ECO:0000313" key="2">
    <source>
        <dbReference type="EMBL" id="MEK8090763.1"/>
    </source>
</evidence>
<dbReference type="RefSeq" id="WP_341371819.1">
    <property type="nucleotide sequence ID" value="NZ_JBBPCO010000015.1"/>
</dbReference>
<dbReference type="SUPFAM" id="SSF52821">
    <property type="entry name" value="Rhodanese/Cell cycle control phosphatase"/>
    <property type="match status" value="1"/>
</dbReference>
<comment type="caution">
    <text evidence="2">The sequence shown here is derived from an EMBL/GenBank/DDBJ whole genome shotgun (WGS) entry which is preliminary data.</text>
</comment>
<reference evidence="2 3" key="1">
    <citation type="submission" date="2024-04" db="EMBL/GenBank/DDBJ databases">
        <authorList>
            <person name="Abashina T."/>
            <person name="Shaikin A."/>
        </authorList>
    </citation>
    <scope>NUCLEOTIDE SEQUENCE [LARGE SCALE GENOMIC DNA]</scope>
    <source>
        <strain evidence="2 3">AAFK</strain>
    </source>
</reference>
<evidence type="ECO:0000313" key="3">
    <source>
        <dbReference type="Proteomes" id="UP001446205"/>
    </source>
</evidence>
<proteinExistence type="predicted"/>
<dbReference type="PANTHER" id="PTHR44086">
    <property type="entry name" value="THIOSULFATE SULFURTRANSFERASE RDL2, MITOCHONDRIAL-RELATED"/>
    <property type="match status" value="1"/>
</dbReference>
<dbReference type="Pfam" id="PF00581">
    <property type="entry name" value="Rhodanese"/>
    <property type="match status" value="1"/>
</dbReference>
<dbReference type="Gene3D" id="3.40.250.10">
    <property type="entry name" value="Rhodanese-like domain"/>
    <property type="match status" value="1"/>
</dbReference>